<evidence type="ECO:0000313" key="1">
    <source>
        <dbReference type="EMBL" id="RKN81596.1"/>
    </source>
</evidence>
<dbReference type="Pfam" id="PF07799">
    <property type="entry name" value="DUF1643"/>
    <property type="match status" value="1"/>
</dbReference>
<proteinExistence type="predicted"/>
<dbReference type="AlphaFoldDB" id="A0A3B0CEU0"/>
<evidence type="ECO:0000313" key="2">
    <source>
        <dbReference type="Proteomes" id="UP000276603"/>
    </source>
</evidence>
<name>A0A3B0CEU0_9FLAO</name>
<reference evidence="1 2" key="1">
    <citation type="submission" date="2018-10" db="EMBL/GenBank/DDBJ databases">
        <title>Ulvibacterium marinum gen. nov., sp. nov., a novel marine bacterium of the family Flavobacteriaceae, isolated from a culture of the green alga Ulva prolifera.</title>
        <authorList>
            <person name="Zhang Z."/>
        </authorList>
    </citation>
    <scope>NUCLEOTIDE SEQUENCE [LARGE SCALE GENOMIC DNA]</scope>
    <source>
        <strain evidence="1 2">CCMM003</strain>
    </source>
</reference>
<dbReference type="OrthoDB" id="9807577at2"/>
<dbReference type="RefSeq" id="WP_120711751.1">
    <property type="nucleotide sequence ID" value="NZ_RBCJ01000002.1"/>
</dbReference>
<dbReference type="Proteomes" id="UP000276603">
    <property type="component" value="Unassembled WGS sequence"/>
</dbReference>
<protein>
    <submittedName>
        <fullName evidence="1">DUF1643 domain-containing protein</fullName>
    </submittedName>
</protein>
<keyword evidence="2" id="KW-1185">Reference proteome</keyword>
<organism evidence="1 2">
    <name type="scientific">Ulvibacterium marinum</name>
    <dbReference type="NCBI Taxonomy" id="2419782"/>
    <lineage>
        <taxon>Bacteria</taxon>
        <taxon>Pseudomonadati</taxon>
        <taxon>Bacteroidota</taxon>
        <taxon>Flavobacteriia</taxon>
        <taxon>Flavobacteriales</taxon>
        <taxon>Flavobacteriaceae</taxon>
        <taxon>Ulvibacterium</taxon>
    </lineage>
</organism>
<gene>
    <name evidence="1" type="ORF">D7Z94_11865</name>
</gene>
<dbReference type="InterPro" id="IPR012441">
    <property type="entry name" value="DUF1643"/>
</dbReference>
<comment type="caution">
    <text evidence="1">The sequence shown here is derived from an EMBL/GenBank/DDBJ whole genome shotgun (WGS) entry which is preliminary data.</text>
</comment>
<sequence>MKSNRGIICLPKKDGEKRFVIGKPGKRNLLCVGINPNTADGQQLDPTSRNVEKIALNNGYDGWILVNLYPRRTKKVSFLEREPDKTLFGQNLNLIRSIVSKNQFGFDRVWLAWGNDIDSLNQPYLKESAYHLCTMLRELNLDFVSAGINISGHPTHPSPQAMAQKFGKKSQDIKLTSFDVKSYTVRIRKSINQRCTGHKLDESLRWPSYTSRNT</sequence>
<accession>A0A3B0CEU0</accession>
<dbReference type="EMBL" id="RBCJ01000002">
    <property type="protein sequence ID" value="RKN81596.1"/>
    <property type="molecule type" value="Genomic_DNA"/>
</dbReference>